<keyword evidence="13" id="KW-1185">Reference proteome</keyword>
<dbReference type="InterPro" id="IPR009033">
    <property type="entry name" value="Calreticulin/calnexin_P_dom_sf"/>
</dbReference>
<accession>A0AAD7UMB2</accession>
<dbReference type="GO" id="GO:0005509">
    <property type="term" value="F:calcium ion binding"/>
    <property type="evidence" value="ECO:0007669"/>
    <property type="project" value="InterPro"/>
</dbReference>
<dbReference type="GO" id="GO:0036503">
    <property type="term" value="P:ERAD pathway"/>
    <property type="evidence" value="ECO:0007669"/>
    <property type="project" value="TreeGrafter"/>
</dbReference>
<keyword evidence="10" id="KW-0175">Coiled coil</keyword>
<evidence type="ECO:0000256" key="1">
    <source>
        <dbReference type="ARBA" id="ARBA00004389"/>
    </source>
</evidence>
<proteinExistence type="inferred from homology"/>
<dbReference type="InterPro" id="IPR001580">
    <property type="entry name" value="Calret/calnex"/>
</dbReference>
<dbReference type="PROSITE" id="PS00804">
    <property type="entry name" value="CALRETICULIN_2"/>
    <property type="match status" value="1"/>
</dbReference>
<feature type="signal peptide" evidence="9">
    <location>
        <begin position="1"/>
        <end position="19"/>
    </location>
</feature>
<reference evidence="12" key="1">
    <citation type="submission" date="2023-01" db="EMBL/GenBank/DDBJ databases">
        <title>Metagenome sequencing of chrysophaentin producing Chrysophaeum taylorii.</title>
        <authorList>
            <person name="Davison J."/>
            <person name="Bewley C."/>
        </authorList>
    </citation>
    <scope>NUCLEOTIDE SEQUENCE</scope>
    <source>
        <strain evidence="12">NIES-1699</strain>
    </source>
</reference>
<keyword evidence="4 9" id="KW-0256">Endoplasmic reticulum</keyword>
<evidence type="ECO:0000256" key="6">
    <source>
        <dbReference type="ARBA" id="ARBA00023136"/>
    </source>
</evidence>
<organism evidence="12 13">
    <name type="scientific">Chrysophaeum taylorii</name>
    <dbReference type="NCBI Taxonomy" id="2483200"/>
    <lineage>
        <taxon>Eukaryota</taxon>
        <taxon>Sar</taxon>
        <taxon>Stramenopiles</taxon>
        <taxon>Ochrophyta</taxon>
        <taxon>Pelagophyceae</taxon>
        <taxon>Pelagomonadales</taxon>
        <taxon>Pelagomonadaceae</taxon>
        <taxon>Chrysophaeum</taxon>
    </lineage>
</organism>
<dbReference type="Gene3D" id="2.60.120.200">
    <property type="match status" value="1"/>
</dbReference>
<keyword evidence="7 9" id="KW-0143">Chaperone</keyword>
<feature type="region of interest" description="Disordered" evidence="11">
    <location>
        <begin position="455"/>
        <end position="512"/>
    </location>
</feature>
<evidence type="ECO:0000256" key="4">
    <source>
        <dbReference type="ARBA" id="ARBA00022824"/>
    </source>
</evidence>
<dbReference type="Pfam" id="PF00262">
    <property type="entry name" value="Calreticulin"/>
    <property type="match status" value="1"/>
</dbReference>
<comment type="similarity">
    <text evidence="2 9">Belongs to the calreticulin family.</text>
</comment>
<evidence type="ECO:0000313" key="13">
    <source>
        <dbReference type="Proteomes" id="UP001230188"/>
    </source>
</evidence>
<evidence type="ECO:0000256" key="7">
    <source>
        <dbReference type="ARBA" id="ARBA00023186"/>
    </source>
</evidence>
<gene>
    <name evidence="12" type="ORF">CTAYLR_003691</name>
</gene>
<dbReference type="GO" id="GO:0005789">
    <property type="term" value="C:endoplasmic reticulum membrane"/>
    <property type="evidence" value="ECO:0007669"/>
    <property type="project" value="UniProtKB-SubCell"/>
</dbReference>
<feature type="compositionally biased region" description="Acidic residues" evidence="11">
    <location>
        <begin position="252"/>
        <end position="261"/>
    </location>
</feature>
<feature type="chain" id="PRO_5041774026" description="Calreticulin" evidence="9">
    <location>
        <begin position="20"/>
        <end position="512"/>
    </location>
</feature>
<evidence type="ECO:0000313" key="12">
    <source>
        <dbReference type="EMBL" id="KAJ8612505.1"/>
    </source>
</evidence>
<dbReference type="SUPFAM" id="SSF63887">
    <property type="entry name" value="P-domain of calnexin/calreticulin"/>
    <property type="match status" value="1"/>
</dbReference>
<name>A0AAD7UMB2_9STRA</name>
<feature type="region of interest" description="Disordered" evidence="11">
    <location>
        <begin position="190"/>
        <end position="322"/>
    </location>
</feature>
<feature type="compositionally biased region" description="Low complexity" evidence="11">
    <location>
        <begin position="463"/>
        <end position="483"/>
    </location>
</feature>
<dbReference type="GO" id="GO:0051082">
    <property type="term" value="F:unfolded protein binding"/>
    <property type="evidence" value="ECO:0007669"/>
    <property type="project" value="InterPro"/>
</dbReference>
<evidence type="ECO:0000256" key="8">
    <source>
        <dbReference type="PIRSR" id="PIRSR601580-3"/>
    </source>
</evidence>
<evidence type="ECO:0000256" key="5">
    <source>
        <dbReference type="ARBA" id="ARBA00022989"/>
    </source>
</evidence>
<protein>
    <recommendedName>
        <fullName evidence="14">Calreticulin</fullName>
    </recommendedName>
</protein>
<feature type="transmembrane region" description="Helical" evidence="9">
    <location>
        <begin position="433"/>
        <end position="451"/>
    </location>
</feature>
<dbReference type="GO" id="GO:0006457">
    <property type="term" value="P:protein folding"/>
    <property type="evidence" value="ECO:0007669"/>
    <property type="project" value="InterPro"/>
</dbReference>
<sequence length="512" mass="55085">MRWALGLVLATTTAPSVVGELSFSADFESGSLSPFVRSSNPRYEGQEVEVVDGGVKLVQANKHYGLGAPVEFKPDGSLVVQYDVTLTTGLSCGGAYLKLLEATPSLSVETFDDKTPFVLMFGPDKCGTTDKVHFIVRQKNPVSGEWVEHHLKGGPKAKVDKRAHMYTAIVKPDDSIEILIDGESVFVGSLTSSLDPPLQPPADVDDPEDSKPADWVDAAKIDDPDAVKPDDWDEDAPRKIPDADASKPSGWLDDEPLEIPDPEARRPPDWDDEEDGEWEAPTVPNPKCDVGCGEWERPLVDNPAYKGKWKPPKIDNPAYKGKWAPRKIPNPHFFEPKEPAKNLPPIGAVAVEIWTTNSGILYDNIALGHDPKDASDFAKSFYDKKAAEEEAKKKKKQERDAKKLEKKLEKGALSAKVQVAVNDALKLANEQPLAALATAIAALLALAALCLGGSKKKTTTPGASEPAATSEPPAPAAAPAAAAAEKEEEEEDTSTPAAAAADDDNKPPRDED</sequence>
<dbReference type="InterPro" id="IPR013320">
    <property type="entry name" value="ConA-like_dom_sf"/>
</dbReference>
<dbReference type="FunFam" id="2.10.250.10:FF:000001">
    <property type="entry name" value="Calnexin homolog"/>
    <property type="match status" value="1"/>
</dbReference>
<dbReference type="PRINTS" id="PR00626">
    <property type="entry name" value="CALRETICULIN"/>
</dbReference>
<feature type="disulfide bond" evidence="8">
    <location>
        <begin position="92"/>
        <end position="126"/>
    </location>
</feature>
<dbReference type="SUPFAM" id="SSF49899">
    <property type="entry name" value="Concanavalin A-like lectins/glucanases"/>
    <property type="match status" value="1"/>
</dbReference>
<feature type="coiled-coil region" evidence="10">
    <location>
        <begin position="384"/>
        <end position="414"/>
    </location>
</feature>
<evidence type="ECO:0000256" key="9">
    <source>
        <dbReference type="RuleBase" id="RU362126"/>
    </source>
</evidence>
<keyword evidence="5 9" id="KW-1133">Transmembrane helix</keyword>
<dbReference type="Gene3D" id="2.10.250.10">
    <property type="entry name" value="Calreticulin/calnexin, P domain"/>
    <property type="match status" value="1"/>
</dbReference>
<feature type="compositionally biased region" description="Basic and acidic residues" evidence="11">
    <location>
        <begin position="503"/>
        <end position="512"/>
    </location>
</feature>
<keyword evidence="9" id="KW-0732">Signal</keyword>
<feature type="compositionally biased region" description="Basic and acidic residues" evidence="11">
    <location>
        <begin position="209"/>
        <end position="245"/>
    </location>
</feature>
<dbReference type="Proteomes" id="UP001230188">
    <property type="component" value="Unassembled WGS sequence"/>
</dbReference>
<comment type="subcellular location">
    <subcellularLocation>
        <location evidence="1">Endoplasmic reticulum membrane</location>
        <topology evidence="1">Single-pass membrane protein</topology>
    </subcellularLocation>
</comment>
<evidence type="ECO:0000256" key="10">
    <source>
        <dbReference type="SAM" id="Coils"/>
    </source>
</evidence>
<evidence type="ECO:0000256" key="11">
    <source>
        <dbReference type="SAM" id="MobiDB-lite"/>
    </source>
</evidence>
<dbReference type="PANTHER" id="PTHR11073">
    <property type="entry name" value="CALRETICULIN AND CALNEXIN"/>
    <property type="match status" value="1"/>
</dbReference>
<evidence type="ECO:0008006" key="14">
    <source>
        <dbReference type="Google" id="ProtNLM"/>
    </source>
</evidence>
<keyword evidence="3 9" id="KW-0812">Transmembrane</keyword>
<dbReference type="PANTHER" id="PTHR11073:SF1">
    <property type="entry name" value="CALNEXIN 14D-RELATED"/>
    <property type="match status" value="1"/>
</dbReference>
<keyword evidence="8" id="KW-1015">Disulfide bond</keyword>
<dbReference type="EMBL" id="JAQMWT010000047">
    <property type="protein sequence ID" value="KAJ8612505.1"/>
    <property type="molecule type" value="Genomic_DNA"/>
</dbReference>
<keyword evidence="6 9" id="KW-0472">Membrane</keyword>
<evidence type="ECO:0000256" key="2">
    <source>
        <dbReference type="ARBA" id="ARBA00010983"/>
    </source>
</evidence>
<dbReference type="InterPro" id="IPR018124">
    <property type="entry name" value="Calret/calnex_CS"/>
</dbReference>
<comment type="caution">
    <text evidence="12">The sequence shown here is derived from an EMBL/GenBank/DDBJ whole genome shotgun (WGS) entry which is preliminary data.</text>
</comment>
<evidence type="ECO:0000256" key="3">
    <source>
        <dbReference type="ARBA" id="ARBA00022692"/>
    </source>
</evidence>
<dbReference type="AlphaFoldDB" id="A0AAD7UMB2"/>